<dbReference type="PANTHER" id="PTHR24379:SF127">
    <property type="entry name" value="BLOODY FINGERS-RELATED"/>
    <property type="match status" value="1"/>
</dbReference>
<name>A0ABP1RX50_9HEXA</name>
<comment type="caution">
    <text evidence="6">The sequence shown here is derived from an EMBL/GenBank/DDBJ whole genome shotgun (WGS) entry which is preliminary data.</text>
</comment>
<dbReference type="PROSITE" id="PS00028">
    <property type="entry name" value="ZINC_FINGER_C2H2_1"/>
    <property type="match status" value="1"/>
</dbReference>
<keyword evidence="3" id="KW-0863">Zinc-finger</keyword>
<evidence type="ECO:0000256" key="3">
    <source>
        <dbReference type="ARBA" id="ARBA00022771"/>
    </source>
</evidence>
<accession>A0ABP1RX50</accession>
<evidence type="ECO:0000256" key="4">
    <source>
        <dbReference type="ARBA" id="ARBA00022833"/>
    </source>
</evidence>
<evidence type="ECO:0000313" key="7">
    <source>
        <dbReference type="Proteomes" id="UP001642540"/>
    </source>
</evidence>
<proteinExistence type="predicted"/>
<feature type="domain" description="C2H2-type" evidence="5">
    <location>
        <begin position="157"/>
        <end position="177"/>
    </location>
</feature>
<evidence type="ECO:0000313" key="6">
    <source>
        <dbReference type="EMBL" id="CAL8137735.1"/>
    </source>
</evidence>
<keyword evidence="7" id="KW-1185">Reference proteome</keyword>
<evidence type="ECO:0000256" key="2">
    <source>
        <dbReference type="ARBA" id="ARBA00022737"/>
    </source>
</evidence>
<keyword evidence="2" id="KW-0677">Repeat</keyword>
<keyword evidence="4" id="KW-0862">Zinc</keyword>
<dbReference type="InterPro" id="IPR013087">
    <property type="entry name" value="Znf_C2H2_type"/>
</dbReference>
<protein>
    <recommendedName>
        <fullName evidence="5">C2H2-type domain-containing protein</fullName>
    </recommendedName>
</protein>
<keyword evidence="1" id="KW-0479">Metal-binding</keyword>
<sequence>MFESSDGVNHLSTLELLKRSERLRQNVNVAPPSLPRTAKKIVTTMSIPLRRHSTTGHPTKNYLCSKDKPTYKRIRKGKFKYFQCNKCPAWESKVEEINEHQLLHLEGSISIPCPDCGWAVLPQQLESHRSRIHLDSTTPDYTVNKRPYDRSRVQFGCKQCPATVTTLQTIKTHLMLHRPDSKAQICKAKNCGWLVDPVKMNWHYGFYHPEERLKCKEYPAKLDSHTNMKKHQQLYKRRKGVDCEKCGWRVRDLCHHNSRWHSVGEGEDENEGGQHQGFTSEMRIDRRMYHTCRFCPFFNRSTESVKSHLRLHKEGEMDVVVCKMCRCYIALKSIKRHVQYYCQKGLI</sequence>
<dbReference type="PANTHER" id="PTHR24379">
    <property type="entry name" value="KRAB AND ZINC FINGER DOMAIN-CONTAINING"/>
    <property type="match status" value="1"/>
</dbReference>
<dbReference type="EMBL" id="CAXLJM020000119">
    <property type="protein sequence ID" value="CAL8137735.1"/>
    <property type="molecule type" value="Genomic_DNA"/>
</dbReference>
<evidence type="ECO:0000256" key="1">
    <source>
        <dbReference type="ARBA" id="ARBA00022723"/>
    </source>
</evidence>
<gene>
    <name evidence="6" type="ORF">ODALV1_LOCUS27058</name>
</gene>
<dbReference type="Proteomes" id="UP001642540">
    <property type="component" value="Unassembled WGS sequence"/>
</dbReference>
<dbReference type="SMART" id="SM00355">
    <property type="entry name" value="ZnF_C2H2"/>
    <property type="match status" value="4"/>
</dbReference>
<reference evidence="6 7" key="1">
    <citation type="submission" date="2024-08" db="EMBL/GenBank/DDBJ databases">
        <authorList>
            <person name="Cucini C."/>
            <person name="Frati F."/>
        </authorList>
    </citation>
    <scope>NUCLEOTIDE SEQUENCE [LARGE SCALE GENOMIC DNA]</scope>
</reference>
<organism evidence="6 7">
    <name type="scientific">Orchesella dallaii</name>
    <dbReference type="NCBI Taxonomy" id="48710"/>
    <lineage>
        <taxon>Eukaryota</taxon>
        <taxon>Metazoa</taxon>
        <taxon>Ecdysozoa</taxon>
        <taxon>Arthropoda</taxon>
        <taxon>Hexapoda</taxon>
        <taxon>Collembola</taxon>
        <taxon>Entomobryomorpha</taxon>
        <taxon>Entomobryoidea</taxon>
        <taxon>Orchesellidae</taxon>
        <taxon>Orchesellinae</taxon>
        <taxon>Orchesella</taxon>
    </lineage>
</organism>
<evidence type="ECO:0000259" key="5">
    <source>
        <dbReference type="PROSITE" id="PS00028"/>
    </source>
</evidence>